<reference evidence="1 2" key="1">
    <citation type="submission" date="2020-08" db="EMBL/GenBank/DDBJ databases">
        <authorList>
            <person name="Koutsovoulos G."/>
            <person name="Danchin GJ E."/>
        </authorList>
    </citation>
    <scope>NUCLEOTIDE SEQUENCE [LARGE SCALE GENOMIC DNA]</scope>
</reference>
<accession>A0A6V7V1D6</accession>
<dbReference type="AlphaFoldDB" id="A0A6V7V1D6"/>
<sequence>MEKFKMIDSNDKQFNSESYEYFSKIIEESTSDYIQRIMQKLLFLVKNWKKQQKIQTKI</sequence>
<name>A0A6V7V1D6_MELEN</name>
<organism evidence="1 2">
    <name type="scientific">Meloidogyne enterolobii</name>
    <name type="common">Root-knot nematode worm</name>
    <name type="synonym">Meloidogyne mayaguensis</name>
    <dbReference type="NCBI Taxonomy" id="390850"/>
    <lineage>
        <taxon>Eukaryota</taxon>
        <taxon>Metazoa</taxon>
        <taxon>Ecdysozoa</taxon>
        <taxon>Nematoda</taxon>
        <taxon>Chromadorea</taxon>
        <taxon>Rhabditida</taxon>
        <taxon>Tylenchina</taxon>
        <taxon>Tylenchomorpha</taxon>
        <taxon>Tylenchoidea</taxon>
        <taxon>Meloidogynidae</taxon>
        <taxon>Meloidogyninae</taxon>
        <taxon>Meloidogyne</taxon>
    </lineage>
</organism>
<protein>
    <submittedName>
        <fullName evidence="1">Uncharacterized protein</fullName>
    </submittedName>
</protein>
<dbReference type="EMBL" id="CAJEWN010000145">
    <property type="protein sequence ID" value="CAD2168766.1"/>
    <property type="molecule type" value="Genomic_DNA"/>
</dbReference>
<evidence type="ECO:0000313" key="2">
    <source>
        <dbReference type="Proteomes" id="UP000580250"/>
    </source>
</evidence>
<proteinExistence type="predicted"/>
<evidence type="ECO:0000313" key="1">
    <source>
        <dbReference type="EMBL" id="CAD2168766.1"/>
    </source>
</evidence>
<comment type="caution">
    <text evidence="1">The sequence shown here is derived from an EMBL/GenBank/DDBJ whole genome shotgun (WGS) entry which is preliminary data.</text>
</comment>
<gene>
    <name evidence="1" type="ORF">MENT_LOCUS20129</name>
</gene>
<dbReference type="Proteomes" id="UP000580250">
    <property type="component" value="Unassembled WGS sequence"/>
</dbReference>